<gene>
    <name evidence="9" type="ORF">BC781_10379</name>
</gene>
<organism evidence="9 10">
    <name type="scientific">Sediminitomix flava</name>
    <dbReference type="NCBI Taxonomy" id="379075"/>
    <lineage>
        <taxon>Bacteria</taxon>
        <taxon>Pseudomonadati</taxon>
        <taxon>Bacteroidota</taxon>
        <taxon>Cytophagia</taxon>
        <taxon>Cytophagales</taxon>
        <taxon>Flammeovirgaceae</taxon>
        <taxon>Sediminitomix</taxon>
    </lineage>
</organism>
<dbReference type="InterPro" id="IPR016162">
    <property type="entry name" value="Ald_DH_N"/>
</dbReference>
<evidence type="ECO:0000313" key="10">
    <source>
        <dbReference type="Proteomes" id="UP000245535"/>
    </source>
</evidence>
<keyword evidence="3" id="KW-0520">NAD</keyword>
<dbReference type="PROSITE" id="PS00070">
    <property type="entry name" value="ALDEHYDE_DEHYDR_CYS"/>
    <property type="match status" value="1"/>
</dbReference>
<feature type="domain" description="Aldehyde dehydrogenase" evidence="8">
    <location>
        <begin position="7"/>
        <end position="440"/>
    </location>
</feature>
<evidence type="ECO:0000256" key="4">
    <source>
        <dbReference type="PIRNR" id="PIRNR036492"/>
    </source>
</evidence>
<dbReference type="FunFam" id="3.40.309.10:FF:000003">
    <property type="entry name" value="Aldehyde dehydrogenase"/>
    <property type="match status" value="1"/>
</dbReference>
<dbReference type="EMBL" id="QGDO01000003">
    <property type="protein sequence ID" value="PWJ41829.1"/>
    <property type="molecule type" value="Genomic_DNA"/>
</dbReference>
<dbReference type="Gene3D" id="3.40.605.10">
    <property type="entry name" value="Aldehyde Dehydrogenase, Chain A, domain 1"/>
    <property type="match status" value="1"/>
</dbReference>
<dbReference type="PROSITE" id="PS00687">
    <property type="entry name" value="ALDEHYDE_DEHYDR_GLU"/>
    <property type="match status" value="1"/>
</dbReference>
<dbReference type="InterPro" id="IPR015590">
    <property type="entry name" value="Aldehyde_DH_dom"/>
</dbReference>
<dbReference type="GO" id="GO:0006081">
    <property type="term" value="P:aldehyde metabolic process"/>
    <property type="evidence" value="ECO:0007669"/>
    <property type="project" value="InterPro"/>
</dbReference>
<dbReference type="InterPro" id="IPR029510">
    <property type="entry name" value="Ald_DH_CS_GLU"/>
</dbReference>
<dbReference type="FunFam" id="3.40.605.10:FF:000004">
    <property type="entry name" value="Aldehyde dehydrogenase"/>
    <property type="match status" value="1"/>
</dbReference>
<dbReference type="Proteomes" id="UP000245535">
    <property type="component" value="Unassembled WGS sequence"/>
</dbReference>
<protein>
    <recommendedName>
        <fullName evidence="4">Aldehyde dehydrogenase</fullName>
    </recommendedName>
</protein>
<evidence type="ECO:0000256" key="1">
    <source>
        <dbReference type="ARBA" id="ARBA00009986"/>
    </source>
</evidence>
<evidence type="ECO:0000259" key="8">
    <source>
        <dbReference type="Pfam" id="PF00171"/>
    </source>
</evidence>
<keyword evidence="2 4" id="KW-0560">Oxidoreductase</keyword>
<evidence type="ECO:0000256" key="5">
    <source>
        <dbReference type="PIRSR" id="PIRSR036492-1"/>
    </source>
</evidence>
<dbReference type="SUPFAM" id="SSF53720">
    <property type="entry name" value="ALDH-like"/>
    <property type="match status" value="1"/>
</dbReference>
<dbReference type="GO" id="GO:0005737">
    <property type="term" value="C:cytoplasm"/>
    <property type="evidence" value="ECO:0007669"/>
    <property type="project" value="TreeGrafter"/>
</dbReference>
<dbReference type="PANTHER" id="PTHR43570">
    <property type="entry name" value="ALDEHYDE DEHYDROGENASE"/>
    <property type="match status" value="1"/>
</dbReference>
<feature type="active site" evidence="5 6">
    <location>
        <position position="222"/>
    </location>
</feature>
<keyword evidence="10" id="KW-1185">Reference proteome</keyword>
<dbReference type="RefSeq" id="WP_109618197.1">
    <property type="nucleotide sequence ID" value="NZ_QGDO01000003.1"/>
</dbReference>
<evidence type="ECO:0000256" key="3">
    <source>
        <dbReference type="ARBA" id="ARBA00023027"/>
    </source>
</evidence>
<name>A0A315Z9F5_SEDFL</name>
<evidence type="ECO:0000256" key="2">
    <source>
        <dbReference type="ARBA" id="ARBA00023002"/>
    </source>
</evidence>
<sequence length="470" mass="53068">MVTTTESAQDWTAQSINSVLEKQKAFFKSNKTIDIQWRVQQLKKLAHVIKRYEKDILDALYKDFKKSEFEGYATEVGLMHKELQHIIKKTKSWAKTKKSFSSLINFPSTNYIYQQPYGNVLIIGPWNYPFHLTLFPLFGAISAGNTAILKPSELTPHTSAIIEKIITECFEPEFVAVVQGGVQTSQDLLNQRFDYIFFTGSVNVGKIVAEKAAKYLTPVTLELGGKSPCIVSHDADIKVAARRIVWGKFVNGGQTCIAPDYILVQSSVKEELIKEIGKTIESFYGKNPQDSTDFPRIINERNFDRLAKMFEGANIVIGGQTDRNDLYIAPSVLDDVKWEDPVMAEEIFGPILPVISYEEIDKVPEIVNGFERPLALYLFTKDKETENLIMESIPFGSGCVNDTLGHMAEGDLPFGGIGESGIGRYHGNETFHTFSHKKSVMKKGFWFDLPLRYPPYKGKLGLVRQALRFF</sequence>
<dbReference type="CDD" id="cd07136">
    <property type="entry name" value="ALDH_YwdH-P39616"/>
    <property type="match status" value="1"/>
</dbReference>
<dbReference type="PIRSF" id="PIRSF036492">
    <property type="entry name" value="ALDH"/>
    <property type="match status" value="1"/>
</dbReference>
<dbReference type="InterPro" id="IPR016163">
    <property type="entry name" value="Ald_DH_C"/>
</dbReference>
<comment type="caution">
    <text evidence="9">The sequence shown here is derived from an EMBL/GenBank/DDBJ whole genome shotgun (WGS) entry which is preliminary data.</text>
</comment>
<comment type="similarity">
    <text evidence="1 4 7">Belongs to the aldehyde dehydrogenase family.</text>
</comment>
<dbReference type="AlphaFoldDB" id="A0A315Z9F5"/>
<evidence type="ECO:0000256" key="7">
    <source>
        <dbReference type="RuleBase" id="RU003345"/>
    </source>
</evidence>
<dbReference type="InterPro" id="IPR016161">
    <property type="entry name" value="Ald_DH/histidinol_DH"/>
</dbReference>
<feature type="active site" evidence="5">
    <location>
        <position position="256"/>
    </location>
</feature>
<dbReference type="InterPro" id="IPR012394">
    <property type="entry name" value="Aldehyde_DH_NAD(P)"/>
</dbReference>
<dbReference type="Gene3D" id="3.40.309.10">
    <property type="entry name" value="Aldehyde Dehydrogenase, Chain A, domain 2"/>
    <property type="match status" value="1"/>
</dbReference>
<dbReference type="GO" id="GO:0004029">
    <property type="term" value="F:aldehyde dehydrogenase (NAD+) activity"/>
    <property type="evidence" value="ECO:0007669"/>
    <property type="project" value="TreeGrafter"/>
</dbReference>
<dbReference type="PANTHER" id="PTHR43570:SF16">
    <property type="entry name" value="ALDEHYDE DEHYDROGENASE TYPE III, ISOFORM Q"/>
    <property type="match status" value="1"/>
</dbReference>
<proteinExistence type="inferred from homology"/>
<evidence type="ECO:0000313" key="9">
    <source>
        <dbReference type="EMBL" id="PWJ41829.1"/>
    </source>
</evidence>
<dbReference type="OrthoDB" id="9762913at2"/>
<reference evidence="9 10" key="1">
    <citation type="submission" date="2018-03" db="EMBL/GenBank/DDBJ databases">
        <title>Genomic Encyclopedia of Archaeal and Bacterial Type Strains, Phase II (KMG-II): from individual species to whole genera.</title>
        <authorList>
            <person name="Goeker M."/>
        </authorList>
    </citation>
    <scope>NUCLEOTIDE SEQUENCE [LARGE SCALE GENOMIC DNA]</scope>
    <source>
        <strain evidence="9 10">DSM 28229</strain>
    </source>
</reference>
<dbReference type="InterPro" id="IPR016160">
    <property type="entry name" value="Ald_DH_CS_CYS"/>
</dbReference>
<dbReference type="Pfam" id="PF00171">
    <property type="entry name" value="Aldedh"/>
    <property type="match status" value="1"/>
</dbReference>
<evidence type="ECO:0000256" key="6">
    <source>
        <dbReference type="PROSITE-ProRule" id="PRU10007"/>
    </source>
</evidence>
<accession>A0A315Z9F5</accession>